<dbReference type="Proteomes" id="UP000603200">
    <property type="component" value="Unassembled WGS sequence"/>
</dbReference>
<gene>
    <name evidence="2" type="ORF">Ahu01nite_060550</name>
</gene>
<dbReference type="InterPro" id="IPR040442">
    <property type="entry name" value="Pyrv_kinase-like_dom_sf"/>
</dbReference>
<dbReference type="Gene3D" id="3.40.50.300">
    <property type="entry name" value="P-loop containing nucleotide triphosphate hydrolases"/>
    <property type="match status" value="1"/>
</dbReference>
<sequence>MTVRQNMGFALRLRHVDKAEAAQQVSDMAEVLVLSSLLDRKPAALSGGQRQRGAGPGPVAAGRHSRRAIQVTGQPLRRRLPRFAEVPRQILALCEAAHVPAIWATQVLETLAKTGQPARAEITDAAAGERADCVMLNKGPHITEAIQTLDDILARMDEVQTKSRTLMRYIHSWDTSRL</sequence>
<feature type="compositionally biased region" description="Low complexity" evidence="1">
    <location>
        <begin position="47"/>
        <end position="62"/>
    </location>
</feature>
<evidence type="ECO:0000256" key="1">
    <source>
        <dbReference type="SAM" id="MobiDB-lite"/>
    </source>
</evidence>
<dbReference type="EMBL" id="BOMN01000087">
    <property type="protein sequence ID" value="GIE22953.1"/>
    <property type="molecule type" value="Genomic_DNA"/>
</dbReference>
<evidence type="ECO:0000313" key="2">
    <source>
        <dbReference type="EMBL" id="GIE22953.1"/>
    </source>
</evidence>
<evidence type="ECO:0008006" key="4">
    <source>
        <dbReference type="Google" id="ProtNLM"/>
    </source>
</evidence>
<organism evidence="2 3">
    <name type="scientific">Winogradskya humida</name>
    <dbReference type="NCBI Taxonomy" id="113566"/>
    <lineage>
        <taxon>Bacteria</taxon>
        <taxon>Bacillati</taxon>
        <taxon>Actinomycetota</taxon>
        <taxon>Actinomycetes</taxon>
        <taxon>Micromonosporales</taxon>
        <taxon>Micromonosporaceae</taxon>
        <taxon>Winogradskya</taxon>
    </lineage>
</organism>
<dbReference type="InterPro" id="IPR001697">
    <property type="entry name" value="Pyr_Knase"/>
</dbReference>
<dbReference type="Gene3D" id="3.20.20.60">
    <property type="entry name" value="Phosphoenolpyruvate-binding domains"/>
    <property type="match status" value="1"/>
</dbReference>
<evidence type="ECO:0000313" key="3">
    <source>
        <dbReference type="Proteomes" id="UP000603200"/>
    </source>
</evidence>
<reference evidence="2 3" key="1">
    <citation type="submission" date="2021-01" db="EMBL/GenBank/DDBJ databases">
        <title>Whole genome shotgun sequence of Actinoplanes humidus NBRC 14915.</title>
        <authorList>
            <person name="Komaki H."/>
            <person name="Tamura T."/>
        </authorList>
    </citation>
    <scope>NUCLEOTIDE SEQUENCE [LARGE SCALE GENOMIC DNA]</scope>
    <source>
        <strain evidence="2 3">NBRC 14915</strain>
    </source>
</reference>
<accession>A0ABQ3ZWN2</accession>
<dbReference type="InterPro" id="IPR015813">
    <property type="entry name" value="Pyrv/PenolPyrv_kinase-like_dom"/>
</dbReference>
<name>A0ABQ3ZWN2_9ACTN</name>
<proteinExistence type="predicted"/>
<feature type="region of interest" description="Disordered" evidence="1">
    <location>
        <begin position="44"/>
        <end position="63"/>
    </location>
</feature>
<dbReference type="PANTHER" id="PTHR11817">
    <property type="entry name" value="PYRUVATE KINASE"/>
    <property type="match status" value="1"/>
</dbReference>
<dbReference type="InterPro" id="IPR027417">
    <property type="entry name" value="P-loop_NTPase"/>
</dbReference>
<dbReference type="SUPFAM" id="SSF51621">
    <property type="entry name" value="Phosphoenolpyruvate/pyruvate domain"/>
    <property type="match status" value="1"/>
</dbReference>
<protein>
    <recommendedName>
        <fullName evidence="4">Pyruvate kinase</fullName>
    </recommendedName>
</protein>
<keyword evidence="3" id="KW-1185">Reference proteome</keyword>
<comment type="caution">
    <text evidence="2">The sequence shown here is derived from an EMBL/GenBank/DDBJ whole genome shotgun (WGS) entry which is preliminary data.</text>
</comment>
<dbReference type="SUPFAM" id="SSF52540">
    <property type="entry name" value="P-loop containing nucleoside triphosphate hydrolases"/>
    <property type="match status" value="1"/>
</dbReference>